<sequence>MDLVAAIGLISSLVTFEEAGRSWLQVVKDKLKKKEIDINNWDSDDPLVQACLDRFKTDMGDKYKEYIFFDEEINDIIQGFFDHNKELRLDYEDKKQITQIINDIFVAYNEYTKSLMSSGERTLHNTLTLDCSKIMDKLDSIEEQPHKENIKKFLYAVEISKDIELGNIEEFINDEYEINRSELLGMIQAEGERLILIHGNAGSGKSVICKKLLKGNEYVLVTRAENLFAGKKVNELWDCDLEDAILWLGNKLLFIFIDAIEFIADCGDNAFPLLQEIYRLAEKYSNVRIITSCRSTDISAFMKINTKYKIKTYEIPDLSNDEIDKIAQNYPIIASLRQNKKYSDLLVVPFYINLIISGGFVEENINDENNFRNLIWERIICLKDKCGKYDVLQSNVRKTVERIVFERAKGFVVGIDSDIVDSDILEALHSEGIIVESGNKIRLKYDIFEDICFERYIDKAFDSCHGVYNVFFAEIEKFGRCIYRRYQIWISNKLFVQAAREKFVYTLLMDGDIELNWKKQTDIGIVKSKYCGLFFEEFHELLDETVIGNLIDITNLYAFEAKINHSPALMMQVTPVGAAREYLISIVFDGRINLENNKDSIIKLCDDYANYFYKTKEIKEKACKIIIEFIDELIEEGKEEKSFYKYDEEIVRLFLIVIKMAEASKQWLKEFIENMIAEYCTGFSRRDSVAEEILKAIVKKCTISFAVELPELACKSAETLWGQRKSRKHFAYDEYDYNNVRAYGLSDNANHFDNNDNGVYNNAFIWYVMRCNFVKGLEWAISFINKAVQTFAEKKPDEITNIEIYFPAEKRKRAYWGNGWLWMADIMEHNLPIVLTDIVFVIKKTVINTMKNSSDREYVKGLAEYVKKTIYEKSNNILLLSIIEAIGMNYQKEMLGYALELVSSMELIYFDIHRSGEFIANPTKELLEKQIMITMGVPEINRRYEKDEKGACNLQQYFTNSYLYGDEEIKIRCHTILDYLYSLYDEKTYSNENLQIQKMDFRDAAVIEIDEKTIMIEPQIKGEAQKIVKNNEAANEPILRLNEAINNLMMDIKENKANVDQIVSVIDNLCEKMKNDHRIEMQFESTLVALIASALINSDLTDEQRNRLVAEWISRVEKIFLNQSYVTEVNMEIALWEQLNKDINNDLKHRILFMMLESVINEKNSGLISRLTVLLNYFLIKNKNYARRIFYTIIMLAEDEMNHQKFNAEYIKENRKDAEYEFIPNMAPKLYGVDRWMQENNENAFESKKNEIIQDYLYNGKEVNLSEFDISNYDIALLCNAASCGLDTQDEGFAIVIKSLVQCMIEIWHKSCREMRAHEIIDTFQVNKVSSYFQRELNIVGRSPEAVYDLLFKETDFSVFTRETVDFYEDIFSCFLSAYVDGFREKGKRTDIEKKIRTLETYVKNIPDGFVKNALEKRLFLCKGRYTRWDVNKVKAEYSFKDKCFLNTQIKKYGYNHLMDVLYTVYLLNIDELLPEILMSIGSCFTKSIRNSKEKFIKDINDSQVIVDMIILKAFIHYSDEIKKDEKLINAYEDILISLTEIRNEKAAVLLDEFRIH</sequence>
<organism evidence="1 2">
    <name type="scientific">Lacrimispora defluvii</name>
    <dbReference type="NCBI Taxonomy" id="2719233"/>
    <lineage>
        <taxon>Bacteria</taxon>
        <taxon>Bacillati</taxon>
        <taxon>Bacillota</taxon>
        <taxon>Clostridia</taxon>
        <taxon>Lachnospirales</taxon>
        <taxon>Lachnospiraceae</taxon>
        <taxon>Lacrimispora</taxon>
    </lineage>
</organism>
<dbReference type="RefSeq" id="WP_170824303.1">
    <property type="nucleotide sequence ID" value="NZ_JAAOXG010000098.1"/>
</dbReference>
<dbReference type="SUPFAM" id="SSF52540">
    <property type="entry name" value="P-loop containing nucleoside triphosphate hydrolases"/>
    <property type="match status" value="1"/>
</dbReference>
<proteinExistence type="predicted"/>
<reference evidence="1 2" key="1">
    <citation type="submission" date="2020-03" db="EMBL/GenBank/DDBJ databases">
        <title>Genome Sequence of industrial isolate, B5A.</title>
        <authorList>
            <person name="Sharma S."/>
            <person name="Patil P.B."/>
            <person name="Korpole S."/>
        </authorList>
    </citation>
    <scope>NUCLEOTIDE SEQUENCE [LARGE SCALE GENOMIC DNA]</scope>
    <source>
        <strain evidence="1 2">PI-S10-B5A</strain>
    </source>
</reference>
<name>A0ABX1VXZ2_9FIRM</name>
<evidence type="ECO:0008006" key="3">
    <source>
        <dbReference type="Google" id="ProtNLM"/>
    </source>
</evidence>
<accession>A0ABX1VXZ2</accession>
<evidence type="ECO:0000313" key="2">
    <source>
        <dbReference type="Proteomes" id="UP000539052"/>
    </source>
</evidence>
<evidence type="ECO:0000313" key="1">
    <source>
        <dbReference type="EMBL" id="NNJ33282.1"/>
    </source>
</evidence>
<dbReference type="Proteomes" id="UP000539052">
    <property type="component" value="Unassembled WGS sequence"/>
</dbReference>
<dbReference type="Gene3D" id="3.40.50.300">
    <property type="entry name" value="P-loop containing nucleotide triphosphate hydrolases"/>
    <property type="match status" value="1"/>
</dbReference>
<dbReference type="EMBL" id="JAAOXG010000098">
    <property type="protein sequence ID" value="NNJ33282.1"/>
    <property type="molecule type" value="Genomic_DNA"/>
</dbReference>
<keyword evidence="2" id="KW-1185">Reference proteome</keyword>
<gene>
    <name evidence="1" type="ORF">G9470_26380</name>
</gene>
<dbReference type="InterPro" id="IPR027417">
    <property type="entry name" value="P-loop_NTPase"/>
</dbReference>
<protein>
    <recommendedName>
        <fullName evidence="3">ATP-binding protein</fullName>
    </recommendedName>
</protein>
<comment type="caution">
    <text evidence="1">The sequence shown here is derived from an EMBL/GenBank/DDBJ whole genome shotgun (WGS) entry which is preliminary data.</text>
</comment>